<dbReference type="InterPro" id="IPR045851">
    <property type="entry name" value="AMP-bd_C_sf"/>
</dbReference>
<keyword evidence="4" id="KW-1185">Reference proteome</keyword>
<organism evidence="3 4">
    <name type="scientific">Hansschlegelia plantiphila</name>
    <dbReference type="NCBI Taxonomy" id="374655"/>
    <lineage>
        <taxon>Bacteria</taxon>
        <taxon>Pseudomonadati</taxon>
        <taxon>Pseudomonadota</taxon>
        <taxon>Alphaproteobacteria</taxon>
        <taxon>Hyphomicrobiales</taxon>
        <taxon>Methylopilaceae</taxon>
        <taxon>Hansschlegelia</taxon>
    </lineage>
</organism>
<dbReference type="EMBL" id="BSFI01000008">
    <property type="protein sequence ID" value="GLK68388.1"/>
    <property type="molecule type" value="Genomic_DNA"/>
</dbReference>
<gene>
    <name evidence="3" type="ORF">GCM10008179_20260</name>
</gene>
<dbReference type="AlphaFoldDB" id="A0A9W6J285"/>
<dbReference type="SUPFAM" id="SSF56801">
    <property type="entry name" value="Acetyl-CoA synthetase-like"/>
    <property type="match status" value="1"/>
</dbReference>
<dbReference type="InterPro" id="IPR025110">
    <property type="entry name" value="AMP-bd_C"/>
</dbReference>
<dbReference type="PANTHER" id="PTHR43767">
    <property type="entry name" value="LONG-CHAIN-FATTY-ACID--COA LIGASE"/>
    <property type="match status" value="1"/>
</dbReference>
<keyword evidence="3" id="KW-0436">Ligase</keyword>
<evidence type="ECO:0000259" key="1">
    <source>
        <dbReference type="Pfam" id="PF00501"/>
    </source>
</evidence>
<reference evidence="3" key="2">
    <citation type="submission" date="2023-01" db="EMBL/GenBank/DDBJ databases">
        <authorList>
            <person name="Sun Q."/>
            <person name="Evtushenko L."/>
        </authorList>
    </citation>
    <scope>NUCLEOTIDE SEQUENCE</scope>
    <source>
        <strain evidence="3">VKM B-2347</strain>
    </source>
</reference>
<name>A0A9W6J285_9HYPH</name>
<evidence type="ECO:0000313" key="4">
    <source>
        <dbReference type="Proteomes" id="UP001143372"/>
    </source>
</evidence>
<feature type="domain" description="AMP-binding enzyme C-terminal" evidence="2">
    <location>
        <begin position="402"/>
        <end position="477"/>
    </location>
</feature>
<dbReference type="Pfam" id="PF00501">
    <property type="entry name" value="AMP-binding"/>
    <property type="match status" value="1"/>
</dbReference>
<reference evidence="3" key="1">
    <citation type="journal article" date="2014" name="Int. J. Syst. Evol. Microbiol.">
        <title>Complete genome sequence of Corynebacterium casei LMG S-19264T (=DSM 44701T), isolated from a smear-ripened cheese.</title>
        <authorList>
            <consortium name="US DOE Joint Genome Institute (JGI-PGF)"/>
            <person name="Walter F."/>
            <person name="Albersmeier A."/>
            <person name="Kalinowski J."/>
            <person name="Ruckert C."/>
        </authorList>
    </citation>
    <scope>NUCLEOTIDE SEQUENCE</scope>
    <source>
        <strain evidence="3">VKM B-2347</strain>
    </source>
</reference>
<sequence length="494" mass="52849">MISNAGALGWDVDEARVAMVDLRGPEPLDVTYGDLKRRSQAVARGLVARGVRPGERVALAAFNRADFPAVLLGTLLAGAIAAPLNVKLPAKTLSEVIAASGARLAFVETAFAGAIPAGVEVIDFDRGFEDFLDFGDFEPVAVAPDAISMQPYTSGSTGAPKGVLLTHGGQIWAAGTLVEARRLRADDRAILAAPMYHKNAIVALKTALVSGSAMIVMPRFEAGAYARAIADHGVTMLTGVPTMMRLLLDHPELPDAATRAKVRVVSMGSSPASERLLGDLASAFPNAEIHLNYGTTEGGPIMFGWYHPDGRPQPNHSIGYPIEGCEWRLEGGATADEGELWVKNPGVAKGYQNRPEAAAERFIDGWYRTGDRLRRDAEGWFYFVSRIDDMMVTGGENVFPQEVEGLLERHPAVRQAAVIAVPNETKGEVPVAFVVLRPGPAPDEAALKAYAIANGPAYAHPRRVLFVDSLPLNGANKIDKSALKELFSKETTPR</sequence>
<protein>
    <submittedName>
        <fullName evidence="3">Acid--CoA ligase</fullName>
    </submittedName>
</protein>
<feature type="domain" description="AMP-dependent synthetase/ligase" evidence="1">
    <location>
        <begin position="16"/>
        <end position="351"/>
    </location>
</feature>
<dbReference type="InterPro" id="IPR042099">
    <property type="entry name" value="ANL_N_sf"/>
</dbReference>
<dbReference type="Gene3D" id="3.30.300.30">
    <property type="match status" value="1"/>
</dbReference>
<dbReference type="InterPro" id="IPR050237">
    <property type="entry name" value="ATP-dep_AMP-bd_enzyme"/>
</dbReference>
<proteinExistence type="predicted"/>
<dbReference type="Gene3D" id="3.40.50.12780">
    <property type="entry name" value="N-terminal domain of ligase-like"/>
    <property type="match status" value="1"/>
</dbReference>
<dbReference type="RefSeq" id="WP_271168630.1">
    <property type="nucleotide sequence ID" value="NZ_BSFI01000008.1"/>
</dbReference>
<dbReference type="InterPro" id="IPR000873">
    <property type="entry name" value="AMP-dep_synth/lig_dom"/>
</dbReference>
<evidence type="ECO:0000313" key="3">
    <source>
        <dbReference type="EMBL" id="GLK68388.1"/>
    </source>
</evidence>
<dbReference type="PANTHER" id="PTHR43767:SF1">
    <property type="entry name" value="NONRIBOSOMAL PEPTIDE SYNTHASE PES1 (EUROFUNG)-RELATED"/>
    <property type="match status" value="1"/>
</dbReference>
<accession>A0A9W6J285</accession>
<dbReference type="Proteomes" id="UP001143372">
    <property type="component" value="Unassembled WGS sequence"/>
</dbReference>
<comment type="caution">
    <text evidence="3">The sequence shown here is derived from an EMBL/GenBank/DDBJ whole genome shotgun (WGS) entry which is preliminary data.</text>
</comment>
<dbReference type="Pfam" id="PF13193">
    <property type="entry name" value="AMP-binding_C"/>
    <property type="match status" value="1"/>
</dbReference>
<dbReference type="GO" id="GO:0016878">
    <property type="term" value="F:acid-thiol ligase activity"/>
    <property type="evidence" value="ECO:0007669"/>
    <property type="project" value="UniProtKB-ARBA"/>
</dbReference>
<evidence type="ECO:0000259" key="2">
    <source>
        <dbReference type="Pfam" id="PF13193"/>
    </source>
</evidence>